<evidence type="ECO:0000256" key="1">
    <source>
        <dbReference type="SAM" id="Phobius"/>
    </source>
</evidence>
<accession>A0A2G3DZ93</accession>
<reference evidence="2 3" key="1">
    <citation type="submission" date="2017-10" db="EMBL/GenBank/DDBJ databases">
        <title>Resolving the taxonomy of Roseburia spp., Eubacterium rectale and Agathobacter spp. through phylogenomic analysis.</title>
        <authorList>
            <person name="Sheridan P.O."/>
            <person name="Walker A.W."/>
            <person name="Duncan S.H."/>
            <person name="Scott K.P."/>
            <person name="Toole P.W.O."/>
            <person name="Luis P."/>
            <person name="Flint H.J."/>
        </authorList>
    </citation>
    <scope>NUCLEOTIDE SEQUENCE [LARGE SCALE GENOMIC DNA]</scope>
    <source>
        <strain evidence="2 3">JK623</strain>
    </source>
</reference>
<name>A0A2G3DZ93_9FIRM</name>
<gene>
    <name evidence="2" type="ORF">CSX02_13015</name>
</gene>
<proteinExistence type="predicted"/>
<dbReference type="EMBL" id="PDYG01000135">
    <property type="protein sequence ID" value="PHU36200.1"/>
    <property type="molecule type" value="Genomic_DNA"/>
</dbReference>
<protein>
    <recommendedName>
        <fullName evidence="4">NERD domain-containing protein</fullName>
    </recommendedName>
</protein>
<organism evidence="2 3">
    <name type="scientific">Agathobacter ruminis</name>
    <dbReference type="NCBI Taxonomy" id="1712665"/>
    <lineage>
        <taxon>Bacteria</taxon>
        <taxon>Bacillati</taxon>
        <taxon>Bacillota</taxon>
        <taxon>Clostridia</taxon>
        <taxon>Lachnospirales</taxon>
        <taxon>Lachnospiraceae</taxon>
        <taxon>Agathobacter</taxon>
    </lineage>
</organism>
<keyword evidence="3" id="KW-1185">Reference proteome</keyword>
<evidence type="ECO:0000313" key="3">
    <source>
        <dbReference type="Proteomes" id="UP000224563"/>
    </source>
</evidence>
<dbReference type="RefSeq" id="WP_099386990.1">
    <property type="nucleotide sequence ID" value="NZ_JANSWH010000020.1"/>
</dbReference>
<keyword evidence="1" id="KW-0812">Transmembrane</keyword>
<evidence type="ECO:0008006" key="4">
    <source>
        <dbReference type="Google" id="ProtNLM"/>
    </source>
</evidence>
<keyword evidence="1" id="KW-0472">Membrane</keyword>
<evidence type="ECO:0000313" key="2">
    <source>
        <dbReference type="EMBL" id="PHU36200.1"/>
    </source>
</evidence>
<comment type="caution">
    <text evidence="2">The sequence shown here is derived from an EMBL/GenBank/DDBJ whole genome shotgun (WGS) entry which is preliminary data.</text>
</comment>
<keyword evidence="1" id="KW-1133">Transmembrane helix</keyword>
<reference evidence="2 3" key="2">
    <citation type="submission" date="2017-10" db="EMBL/GenBank/DDBJ databases">
        <authorList>
            <person name="Banno H."/>
            <person name="Chua N.-H."/>
        </authorList>
    </citation>
    <scope>NUCLEOTIDE SEQUENCE [LARGE SCALE GENOMIC DNA]</scope>
    <source>
        <strain evidence="2 3">JK623</strain>
    </source>
</reference>
<dbReference type="Proteomes" id="UP000224563">
    <property type="component" value="Unassembled WGS sequence"/>
</dbReference>
<feature type="transmembrane region" description="Helical" evidence="1">
    <location>
        <begin position="115"/>
        <end position="138"/>
    </location>
</feature>
<sequence>MEYFCIFLAVCVLIAFLFYIQWIWKDYYVYRKETRDRSISMDDEMRVTHTIENALRSDDVLLTSLSLTVDGKTADLDDLIITKNGVFIIIPYVGSYSRFTNKKMRQALRRGKRQLYVLHKYLGLCGISIWLKFCIFVLDCDCTKKSRRYLFQPSDVDRIIHSKGMQTLDRSTINIIYTHLFQSIRMSHEEDRA</sequence>
<feature type="transmembrane region" description="Helical" evidence="1">
    <location>
        <begin position="6"/>
        <end position="24"/>
    </location>
</feature>
<dbReference type="AlphaFoldDB" id="A0A2G3DZ93"/>